<dbReference type="Proteomes" id="UP001595699">
    <property type="component" value="Unassembled WGS sequence"/>
</dbReference>
<gene>
    <name evidence="1" type="ORF">ACFOUW_17085</name>
</gene>
<accession>A0ABV7YB73</accession>
<evidence type="ECO:0000313" key="2">
    <source>
        <dbReference type="Proteomes" id="UP001595699"/>
    </source>
</evidence>
<evidence type="ECO:0000313" key="1">
    <source>
        <dbReference type="EMBL" id="MFC3762560.1"/>
    </source>
</evidence>
<proteinExistence type="predicted"/>
<reference evidence="2" key="1">
    <citation type="journal article" date="2019" name="Int. J. Syst. Evol. Microbiol.">
        <title>The Global Catalogue of Microorganisms (GCM) 10K type strain sequencing project: providing services to taxonomists for standard genome sequencing and annotation.</title>
        <authorList>
            <consortium name="The Broad Institute Genomics Platform"/>
            <consortium name="The Broad Institute Genome Sequencing Center for Infectious Disease"/>
            <person name="Wu L."/>
            <person name="Ma J."/>
        </authorList>
    </citation>
    <scope>NUCLEOTIDE SEQUENCE [LARGE SCALE GENOMIC DNA]</scope>
    <source>
        <strain evidence="2">CGMCC 4.7241</strain>
    </source>
</reference>
<sequence>MRYPTEVLGEVEIRPWLNEAEVQYLTAFARTRRWFRPQGPYVVLGPDAVETYDDLAAINRPWPGEPSLACDWVPSDNGRRMCFNGRESFCQPAEWLRYLVDTFLGPEAAARQSKEPVFERFTFDHVLNGVFALRRRDTGRLWLIEVVDNEITERELVAAAAA</sequence>
<dbReference type="EMBL" id="JBHRZH010000015">
    <property type="protein sequence ID" value="MFC3762560.1"/>
    <property type="molecule type" value="Genomic_DNA"/>
</dbReference>
<protein>
    <submittedName>
        <fullName evidence="1">Uncharacterized protein</fullName>
    </submittedName>
</protein>
<name>A0ABV7YB73_9ACTN</name>
<dbReference type="RefSeq" id="WP_205118847.1">
    <property type="nucleotide sequence ID" value="NZ_JAFBCM010000001.1"/>
</dbReference>
<comment type="caution">
    <text evidence="1">The sequence shown here is derived from an EMBL/GenBank/DDBJ whole genome shotgun (WGS) entry which is preliminary data.</text>
</comment>
<keyword evidence="2" id="KW-1185">Reference proteome</keyword>
<organism evidence="1 2">
    <name type="scientific">Tenggerimyces flavus</name>
    <dbReference type="NCBI Taxonomy" id="1708749"/>
    <lineage>
        <taxon>Bacteria</taxon>
        <taxon>Bacillati</taxon>
        <taxon>Actinomycetota</taxon>
        <taxon>Actinomycetes</taxon>
        <taxon>Propionibacteriales</taxon>
        <taxon>Nocardioidaceae</taxon>
        <taxon>Tenggerimyces</taxon>
    </lineage>
</organism>